<evidence type="ECO:0000313" key="2">
    <source>
        <dbReference type="Proteomes" id="UP001497382"/>
    </source>
</evidence>
<dbReference type="EMBL" id="CAXIEN010000769">
    <property type="protein sequence ID" value="CAL1301601.1"/>
    <property type="molecule type" value="Genomic_DNA"/>
</dbReference>
<proteinExistence type="predicted"/>
<comment type="caution">
    <text evidence="1">The sequence shown here is derived from an EMBL/GenBank/DDBJ whole genome shotgun (WGS) entry which is preliminary data.</text>
</comment>
<sequence>MGVVIVVLGHFAQMNPIAIGLTRTWSNLHLQCTDCECRDGIPVKASTIYNTCVVFHGGVDSSGTVSS</sequence>
<accession>A0AAV2BZ92</accession>
<keyword evidence="2" id="KW-1185">Reference proteome</keyword>
<reference evidence="1 2" key="1">
    <citation type="submission" date="2024-04" db="EMBL/GenBank/DDBJ databases">
        <authorList>
            <person name="Rising A."/>
            <person name="Reimegard J."/>
            <person name="Sonavane S."/>
            <person name="Akerstrom W."/>
            <person name="Nylinder S."/>
            <person name="Hedman E."/>
            <person name="Kallberg Y."/>
        </authorList>
    </citation>
    <scope>NUCLEOTIDE SEQUENCE [LARGE SCALE GENOMIC DNA]</scope>
</reference>
<gene>
    <name evidence="1" type="ORF">LARSCL_LOCUS22621</name>
</gene>
<dbReference type="AlphaFoldDB" id="A0AAV2BZ92"/>
<organism evidence="1 2">
    <name type="scientific">Larinioides sclopetarius</name>
    <dbReference type="NCBI Taxonomy" id="280406"/>
    <lineage>
        <taxon>Eukaryota</taxon>
        <taxon>Metazoa</taxon>
        <taxon>Ecdysozoa</taxon>
        <taxon>Arthropoda</taxon>
        <taxon>Chelicerata</taxon>
        <taxon>Arachnida</taxon>
        <taxon>Araneae</taxon>
        <taxon>Araneomorphae</taxon>
        <taxon>Entelegynae</taxon>
        <taxon>Araneoidea</taxon>
        <taxon>Araneidae</taxon>
        <taxon>Larinioides</taxon>
    </lineage>
</organism>
<protein>
    <submittedName>
        <fullName evidence="1">Uncharacterized protein</fullName>
    </submittedName>
</protein>
<name>A0AAV2BZ92_9ARAC</name>
<dbReference type="Proteomes" id="UP001497382">
    <property type="component" value="Unassembled WGS sequence"/>
</dbReference>
<evidence type="ECO:0000313" key="1">
    <source>
        <dbReference type="EMBL" id="CAL1301601.1"/>
    </source>
</evidence>